<keyword evidence="3" id="KW-1185">Reference proteome</keyword>
<sequence length="125" mass="14167">GILTTTVVDSSKQFEKLLPEKWVEKKRTATSIELPECCPLIYPTVPLDEQGGSNFFKTASKFVQDYGDRCGAYRYDLSMLRCYFVYDDDTAPQQYIDQNPDSHLAGPAPEFLTKRGQPQTGWKSS</sequence>
<feature type="non-terminal residue" evidence="2">
    <location>
        <position position="1"/>
    </location>
</feature>
<evidence type="ECO:0000313" key="2">
    <source>
        <dbReference type="EMBL" id="OZJ01902.1"/>
    </source>
</evidence>
<name>A0A261XU79_9FUNG</name>
<dbReference type="OrthoDB" id="3433125at2759"/>
<comment type="caution">
    <text evidence="2">The sequence shown here is derived from an EMBL/GenBank/DDBJ whole genome shotgun (WGS) entry which is preliminary data.</text>
</comment>
<feature type="compositionally biased region" description="Polar residues" evidence="1">
    <location>
        <begin position="116"/>
        <end position="125"/>
    </location>
</feature>
<reference evidence="2 3" key="1">
    <citation type="journal article" date="2017" name="Mycologia">
        <title>Bifiguratus adelaidae, gen. et sp. nov., a new member of Mucoromycotina in endophytic and soil-dwelling habitats.</title>
        <authorList>
            <person name="Torres-Cruz T.J."/>
            <person name="Billingsley Tobias T.L."/>
            <person name="Almatruk M."/>
            <person name="Hesse C."/>
            <person name="Kuske C.R."/>
            <person name="Desiro A."/>
            <person name="Benucci G.M."/>
            <person name="Bonito G."/>
            <person name="Stajich J.E."/>
            <person name="Dunlap C."/>
            <person name="Arnold A.E."/>
            <person name="Porras-Alfaro A."/>
        </authorList>
    </citation>
    <scope>NUCLEOTIDE SEQUENCE [LARGE SCALE GENOMIC DNA]</scope>
    <source>
        <strain evidence="2 3">AZ0501</strain>
    </source>
</reference>
<dbReference type="AlphaFoldDB" id="A0A261XU79"/>
<evidence type="ECO:0000256" key="1">
    <source>
        <dbReference type="SAM" id="MobiDB-lite"/>
    </source>
</evidence>
<gene>
    <name evidence="2" type="ORF">BZG36_05366</name>
</gene>
<feature type="region of interest" description="Disordered" evidence="1">
    <location>
        <begin position="95"/>
        <end position="125"/>
    </location>
</feature>
<dbReference type="Proteomes" id="UP000242875">
    <property type="component" value="Unassembled WGS sequence"/>
</dbReference>
<protein>
    <submittedName>
        <fullName evidence="2">Uncharacterized protein</fullName>
    </submittedName>
</protein>
<proteinExistence type="predicted"/>
<evidence type="ECO:0000313" key="3">
    <source>
        <dbReference type="Proteomes" id="UP000242875"/>
    </source>
</evidence>
<organism evidence="2 3">
    <name type="scientific">Bifiguratus adelaidae</name>
    <dbReference type="NCBI Taxonomy" id="1938954"/>
    <lineage>
        <taxon>Eukaryota</taxon>
        <taxon>Fungi</taxon>
        <taxon>Fungi incertae sedis</taxon>
        <taxon>Mucoromycota</taxon>
        <taxon>Mucoromycotina</taxon>
        <taxon>Endogonomycetes</taxon>
        <taxon>Endogonales</taxon>
        <taxon>Endogonales incertae sedis</taxon>
        <taxon>Bifiguratus</taxon>
    </lineage>
</organism>
<accession>A0A261XU79</accession>
<dbReference type="EMBL" id="MVBO01000220">
    <property type="protein sequence ID" value="OZJ01902.1"/>
    <property type="molecule type" value="Genomic_DNA"/>
</dbReference>